<evidence type="ECO:0000313" key="3">
    <source>
        <dbReference type="Proteomes" id="UP000184520"/>
    </source>
</evidence>
<feature type="signal peptide" evidence="1">
    <location>
        <begin position="1"/>
        <end position="21"/>
    </location>
</feature>
<dbReference type="STRING" id="634436.SAMN05216361_4257"/>
<evidence type="ECO:0000256" key="1">
    <source>
        <dbReference type="SAM" id="SignalP"/>
    </source>
</evidence>
<gene>
    <name evidence="2" type="ORF">SAMN05216361_4257</name>
</gene>
<dbReference type="Proteomes" id="UP000184520">
    <property type="component" value="Unassembled WGS sequence"/>
</dbReference>
<dbReference type="AlphaFoldDB" id="A0A1M5RVM7"/>
<sequence length="268" mass="29939">MKTLALSTLFAASLCALPAVAHVEVDNQCNTQLHGSISYQHGDLTVTTQDGDTVLITPAHELFIDGDKVDLSDEEQRWVSDYYTNIETAIPMTVQIATEGLHVASYAVTEVFSEMLGTDNEMVQEFDVFFTDLKAELDTRFYAADGSYQFHSEGLNGNNWIDDAWEEEFESRVESLVEKSMGHMLMAIGRQMLFEDGDMEDFATRMDNFGATIEQRVGDKAEALEHKADELCSVLAKADYAETRMQKHISGLGGLDLLEINSDYSMQK</sequence>
<organism evidence="2 3">
    <name type="scientific">Marisediminitalea aggregata</name>
    <dbReference type="NCBI Taxonomy" id="634436"/>
    <lineage>
        <taxon>Bacteria</taxon>
        <taxon>Pseudomonadati</taxon>
        <taxon>Pseudomonadota</taxon>
        <taxon>Gammaproteobacteria</taxon>
        <taxon>Alteromonadales</taxon>
        <taxon>Alteromonadaceae</taxon>
        <taxon>Marisediminitalea</taxon>
    </lineage>
</organism>
<protein>
    <recommendedName>
        <fullName evidence="4">DUF2884 family protein</fullName>
    </recommendedName>
</protein>
<proteinExistence type="predicted"/>
<dbReference type="InterPro" id="IPR021307">
    <property type="entry name" value="DUF2884"/>
</dbReference>
<reference evidence="3" key="1">
    <citation type="submission" date="2016-11" db="EMBL/GenBank/DDBJ databases">
        <authorList>
            <person name="Varghese N."/>
            <person name="Submissions S."/>
        </authorList>
    </citation>
    <scope>NUCLEOTIDE SEQUENCE [LARGE SCALE GENOMIC DNA]</scope>
    <source>
        <strain evidence="3">CGMCC 1.8995</strain>
    </source>
</reference>
<dbReference type="OrthoDB" id="6397557at2"/>
<evidence type="ECO:0008006" key="4">
    <source>
        <dbReference type="Google" id="ProtNLM"/>
    </source>
</evidence>
<keyword evidence="1" id="KW-0732">Signal</keyword>
<dbReference type="RefSeq" id="WP_073325190.1">
    <property type="nucleotide sequence ID" value="NZ_FQWD01000008.1"/>
</dbReference>
<evidence type="ECO:0000313" key="2">
    <source>
        <dbReference type="EMBL" id="SHH30377.1"/>
    </source>
</evidence>
<keyword evidence="3" id="KW-1185">Reference proteome</keyword>
<name>A0A1M5RVM7_9ALTE</name>
<feature type="chain" id="PRO_5013087438" description="DUF2884 family protein" evidence="1">
    <location>
        <begin position="22"/>
        <end position="268"/>
    </location>
</feature>
<dbReference type="EMBL" id="FQWD01000008">
    <property type="protein sequence ID" value="SHH30377.1"/>
    <property type="molecule type" value="Genomic_DNA"/>
</dbReference>
<accession>A0A1M5RVM7</accession>
<dbReference type="Pfam" id="PF11101">
    <property type="entry name" value="DUF2884"/>
    <property type="match status" value="1"/>
</dbReference>